<dbReference type="GO" id="GO:0005516">
    <property type="term" value="F:calmodulin binding"/>
    <property type="evidence" value="ECO:0007669"/>
    <property type="project" value="UniProtKB-KW"/>
</dbReference>
<reference evidence="4" key="1">
    <citation type="submission" date="2023-03" db="EMBL/GenBank/DDBJ databases">
        <authorList>
            <person name="Julca I."/>
        </authorList>
    </citation>
    <scope>NUCLEOTIDE SEQUENCE</scope>
</reference>
<feature type="compositionally biased region" description="Polar residues" evidence="3">
    <location>
        <begin position="235"/>
        <end position="248"/>
    </location>
</feature>
<evidence type="ECO:0000313" key="5">
    <source>
        <dbReference type="Proteomes" id="UP001161247"/>
    </source>
</evidence>
<evidence type="ECO:0000313" key="4">
    <source>
        <dbReference type="EMBL" id="CAI9087331.1"/>
    </source>
</evidence>
<keyword evidence="1" id="KW-0112">Calmodulin-binding</keyword>
<evidence type="ECO:0000256" key="2">
    <source>
        <dbReference type="ARBA" id="ARBA00024341"/>
    </source>
</evidence>
<dbReference type="PROSITE" id="PS50096">
    <property type="entry name" value="IQ"/>
    <property type="match status" value="1"/>
</dbReference>
<protein>
    <submittedName>
        <fullName evidence="4">OLC1v1021380C2</fullName>
    </submittedName>
</protein>
<dbReference type="Pfam" id="PF00612">
    <property type="entry name" value="IQ"/>
    <property type="match status" value="1"/>
</dbReference>
<proteinExistence type="inferred from homology"/>
<accession>A0AAV1BVI0</accession>
<feature type="region of interest" description="Disordered" evidence="3">
    <location>
        <begin position="1"/>
        <end position="53"/>
    </location>
</feature>
<dbReference type="Proteomes" id="UP001161247">
    <property type="component" value="Chromosome 1"/>
</dbReference>
<dbReference type="PANTHER" id="PTHR32295:SF93">
    <property type="entry name" value="PROTEIN IQ-DOMAIN 9"/>
    <property type="match status" value="1"/>
</dbReference>
<feature type="compositionally biased region" description="Basic and acidic residues" evidence="3">
    <location>
        <begin position="282"/>
        <end position="291"/>
    </location>
</feature>
<dbReference type="EMBL" id="OX459118">
    <property type="protein sequence ID" value="CAI9087331.1"/>
    <property type="molecule type" value="Genomic_DNA"/>
</dbReference>
<feature type="compositionally biased region" description="Low complexity" evidence="3">
    <location>
        <begin position="254"/>
        <end position="271"/>
    </location>
</feature>
<dbReference type="PANTHER" id="PTHR32295">
    <property type="entry name" value="IQ-DOMAIN 5-RELATED"/>
    <property type="match status" value="1"/>
</dbReference>
<dbReference type="AlphaFoldDB" id="A0AAV1BVI0"/>
<feature type="region of interest" description="Disordered" evidence="3">
    <location>
        <begin position="235"/>
        <end position="318"/>
    </location>
</feature>
<keyword evidence="5" id="KW-1185">Reference proteome</keyword>
<dbReference type="InterPro" id="IPR000048">
    <property type="entry name" value="IQ_motif_EF-hand-BS"/>
</dbReference>
<sequence length="318" mass="35582">MGSGDWFKNVISKKKAKDRNSTKLKEPTSEKSKVAKEEKSKKESPKPANGVSNRKQRVAVVLTEDIAATRIQTAFRAFLARKSFRNLKGILRLQALVQSQSVKKQASLTLTYLHSWSKMQAQIKDRRVCMVTEGRLRQKKIESQLKLQAKLHDLEVEWSGGSETFEEVLARIHQREEAAVKRERALAYAFTHQWRANSNSNFGVGSNELGKTNWGWSWMDRWIAARPWESRVMLANQSSPKKSLSKQASKTGKKTNSPKTKTPSSAKSISPHGKTSLKGRKLSYETADKAVPKGNSKAEQAVTPKGNSKAEEAATTNS</sequence>
<feature type="compositionally biased region" description="Basic and acidic residues" evidence="3">
    <location>
        <begin position="18"/>
        <end position="45"/>
    </location>
</feature>
<name>A0AAV1BVI0_OLDCO</name>
<gene>
    <name evidence="4" type="ORF">OLC1_LOCUS188</name>
</gene>
<evidence type="ECO:0000256" key="1">
    <source>
        <dbReference type="ARBA" id="ARBA00022860"/>
    </source>
</evidence>
<evidence type="ECO:0000256" key="3">
    <source>
        <dbReference type="SAM" id="MobiDB-lite"/>
    </source>
</evidence>
<organism evidence="4 5">
    <name type="scientific">Oldenlandia corymbosa var. corymbosa</name>
    <dbReference type="NCBI Taxonomy" id="529605"/>
    <lineage>
        <taxon>Eukaryota</taxon>
        <taxon>Viridiplantae</taxon>
        <taxon>Streptophyta</taxon>
        <taxon>Embryophyta</taxon>
        <taxon>Tracheophyta</taxon>
        <taxon>Spermatophyta</taxon>
        <taxon>Magnoliopsida</taxon>
        <taxon>eudicotyledons</taxon>
        <taxon>Gunneridae</taxon>
        <taxon>Pentapetalae</taxon>
        <taxon>asterids</taxon>
        <taxon>lamiids</taxon>
        <taxon>Gentianales</taxon>
        <taxon>Rubiaceae</taxon>
        <taxon>Rubioideae</taxon>
        <taxon>Spermacoceae</taxon>
        <taxon>Hedyotis-Oldenlandia complex</taxon>
        <taxon>Oldenlandia</taxon>
    </lineage>
</organism>
<dbReference type="SMART" id="SM00015">
    <property type="entry name" value="IQ"/>
    <property type="match status" value="1"/>
</dbReference>
<comment type="similarity">
    <text evidence="2">Belongs to the IQD family.</text>
</comment>